<accession>A0A1T4MNR9</accession>
<dbReference type="OrthoDB" id="5735634at2"/>
<dbReference type="EMBL" id="MTSM01000001">
    <property type="protein sequence ID" value="OPX56954.1"/>
    <property type="molecule type" value="Genomic_DNA"/>
</dbReference>
<name>A0A1T4MNR9_9GAMM</name>
<evidence type="ECO:0000256" key="1">
    <source>
        <dbReference type="SAM" id="Phobius"/>
    </source>
</evidence>
<dbReference type="STRING" id="64969.SAMN02745127_00854"/>
<proteinExistence type="predicted"/>
<sequence length="163" mass="18812">MSTNWLIILVIVAAVISPIFWLMPSPRQRYQMELRKQAMHAGLKVRIEKLKLNGQEYSAVAYRWMREDKKNVYRFKVARTARLEKEEIGIYGDPFIEGWHWLEEPMPIADAATLAKLEEMLKALPADTMILEGGTATLTLWWHENGSPEDVQKLAELFAQSPV</sequence>
<gene>
    <name evidence="2" type="ORF">BTE48_00510</name>
</gene>
<keyword evidence="1" id="KW-0812">Transmembrane</keyword>
<evidence type="ECO:0000313" key="3">
    <source>
        <dbReference type="Proteomes" id="UP000191418"/>
    </source>
</evidence>
<keyword evidence="3" id="KW-1185">Reference proteome</keyword>
<dbReference type="RefSeq" id="WP_078744454.1">
    <property type="nucleotide sequence ID" value="NZ_FUXG01000004.1"/>
</dbReference>
<protein>
    <recommendedName>
        <fullName evidence="4">Preprotein translocase subunit YajC</fullName>
    </recommendedName>
</protein>
<dbReference type="Proteomes" id="UP000191418">
    <property type="component" value="Unassembled WGS sequence"/>
</dbReference>
<dbReference type="AlphaFoldDB" id="A0A1T4MNR9"/>
<feature type="transmembrane region" description="Helical" evidence="1">
    <location>
        <begin position="6"/>
        <end position="23"/>
    </location>
</feature>
<evidence type="ECO:0000313" key="2">
    <source>
        <dbReference type="EMBL" id="OPX56954.1"/>
    </source>
</evidence>
<keyword evidence="1" id="KW-0472">Membrane</keyword>
<evidence type="ECO:0008006" key="4">
    <source>
        <dbReference type="Google" id="ProtNLM"/>
    </source>
</evidence>
<keyword evidence="1" id="KW-1133">Transmembrane helix</keyword>
<organism evidence="2 3">
    <name type="scientific">Oceanospirillum multiglobuliferum</name>
    <dbReference type="NCBI Taxonomy" id="64969"/>
    <lineage>
        <taxon>Bacteria</taxon>
        <taxon>Pseudomonadati</taxon>
        <taxon>Pseudomonadota</taxon>
        <taxon>Gammaproteobacteria</taxon>
        <taxon>Oceanospirillales</taxon>
        <taxon>Oceanospirillaceae</taxon>
        <taxon>Oceanospirillum</taxon>
    </lineage>
</organism>
<reference evidence="2 3" key="1">
    <citation type="submission" date="2017-01" db="EMBL/GenBank/DDBJ databases">
        <title>Genome Sequencing of a Marine Spirillum, Oceanospirillum multiglobuliferum ATCC 33336, from Japan.</title>
        <authorList>
            <person name="Carney J.G."/>
            <person name="Trachtenberg A.M."/>
            <person name="Rheaume B.A."/>
            <person name="Linnane J.D."/>
            <person name="Pitts N.L."/>
            <person name="Mykles D.L."/>
            <person name="Maclea K.S."/>
        </authorList>
    </citation>
    <scope>NUCLEOTIDE SEQUENCE [LARGE SCALE GENOMIC DNA]</scope>
    <source>
        <strain evidence="2 3">ATCC 33336</strain>
    </source>
</reference>
<comment type="caution">
    <text evidence="2">The sequence shown here is derived from an EMBL/GenBank/DDBJ whole genome shotgun (WGS) entry which is preliminary data.</text>
</comment>